<gene>
    <name evidence="1" type="ORF">S03H2_56246</name>
</gene>
<sequence>MIRSFTYNYILSQKSNGKSVQVGFNKWSERTDKIRFMLEGQLNGKEITSGLFTIRA</sequence>
<proteinExistence type="predicted"/>
<reference evidence="1" key="1">
    <citation type="journal article" date="2014" name="Front. Microbiol.">
        <title>High frequency of phylogenetically diverse reductive dehalogenase-homologous genes in deep subseafloor sedimentary metagenomes.</title>
        <authorList>
            <person name="Kawai M."/>
            <person name="Futagami T."/>
            <person name="Toyoda A."/>
            <person name="Takaki Y."/>
            <person name="Nishi S."/>
            <person name="Hori S."/>
            <person name="Arai W."/>
            <person name="Tsubouchi T."/>
            <person name="Morono Y."/>
            <person name="Uchiyama I."/>
            <person name="Ito T."/>
            <person name="Fujiyama A."/>
            <person name="Inagaki F."/>
            <person name="Takami H."/>
        </authorList>
    </citation>
    <scope>NUCLEOTIDE SEQUENCE</scope>
    <source>
        <strain evidence="1">Expedition CK06-06</strain>
    </source>
</reference>
<organism evidence="1">
    <name type="scientific">marine sediment metagenome</name>
    <dbReference type="NCBI Taxonomy" id="412755"/>
    <lineage>
        <taxon>unclassified sequences</taxon>
        <taxon>metagenomes</taxon>
        <taxon>ecological metagenomes</taxon>
    </lineage>
</organism>
<dbReference type="AlphaFoldDB" id="X1IXT9"/>
<comment type="caution">
    <text evidence="1">The sequence shown here is derived from an EMBL/GenBank/DDBJ whole genome shotgun (WGS) entry which is preliminary data.</text>
</comment>
<feature type="non-terminal residue" evidence="1">
    <location>
        <position position="56"/>
    </location>
</feature>
<protein>
    <submittedName>
        <fullName evidence="1">Uncharacterized protein</fullName>
    </submittedName>
</protein>
<name>X1IXT9_9ZZZZ</name>
<accession>X1IXT9</accession>
<dbReference type="EMBL" id="BARU01035969">
    <property type="protein sequence ID" value="GAH86517.1"/>
    <property type="molecule type" value="Genomic_DNA"/>
</dbReference>
<evidence type="ECO:0000313" key="1">
    <source>
        <dbReference type="EMBL" id="GAH86517.1"/>
    </source>
</evidence>